<feature type="region of interest" description="Disordered" evidence="1">
    <location>
        <begin position="14"/>
        <end position="125"/>
    </location>
</feature>
<organism evidence="2">
    <name type="scientific">mine drainage metagenome</name>
    <dbReference type="NCBI Taxonomy" id="410659"/>
    <lineage>
        <taxon>unclassified sequences</taxon>
        <taxon>metagenomes</taxon>
        <taxon>ecological metagenomes</taxon>
    </lineage>
</organism>
<sequence>MGGLIGVAVFQQAREHAADQQGRDGGDRREHVPGRADLAGHRVLPADRRCQSVLGAGDEKERGCQRDHREEKRPIGHRRQGEAEIENRADGAEQQHESAISHVKRIPHVADESEHKGQIERDCRDELEMRDLPRLQVQSVLEKKADGNADQASRRSAEGQKNDQDAEIEKDVPARGSRQIFGRQRDRGGLGGGTVHRHYARSVFLWNAGAASYRLKTRFDRGLLQDQGWSARSADRGRYSGRKARQNSEIDKGWREISFPPSLNRTVTTRGRDQRISL</sequence>
<feature type="compositionally biased region" description="Basic and acidic residues" evidence="1">
    <location>
        <begin position="57"/>
        <end position="96"/>
    </location>
</feature>
<reference evidence="2" key="1">
    <citation type="submission" date="2016-10" db="EMBL/GenBank/DDBJ databases">
        <title>Sequence of Gallionella enrichment culture.</title>
        <authorList>
            <person name="Poehlein A."/>
            <person name="Muehling M."/>
            <person name="Daniel R."/>
        </authorList>
    </citation>
    <scope>NUCLEOTIDE SEQUENCE</scope>
</reference>
<name>A0A1J5PDW1_9ZZZZ</name>
<feature type="compositionally biased region" description="Basic and acidic residues" evidence="1">
    <location>
        <begin position="141"/>
        <end position="173"/>
    </location>
</feature>
<comment type="caution">
    <text evidence="2">The sequence shown here is derived from an EMBL/GenBank/DDBJ whole genome shotgun (WGS) entry which is preliminary data.</text>
</comment>
<dbReference type="AlphaFoldDB" id="A0A1J5PDW1"/>
<evidence type="ECO:0000313" key="2">
    <source>
        <dbReference type="EMBL" id="OIQ66007.1"/>
    </source>
</evidence>
<gene>
    <name evidence="2" type="ORF">GALL_524310</name>
</gene>
<accession>A0A1J5PDW1</accession>
<dbReference type="EMBL" id="MLJW01006900">
    <property type="protein sequence ID" value="OIQ66007.1"/>
    <property type="molecule type" value="Genomic_DNA"/>
</dbReference>
<feature type="region of interest" description="Disordered" evidence="1">
    <location>
        <begin position="138"/>
        <end position="189"/>
    </location>
</feature>
<proteinExistence type="predicted"/>
<feature type="compositionally biased region" description="Basic and acidic residues" evidence="1">
    <location>
        <begin position="108"/>
        <end position="125"/>
    </location>
</feature>
<protein>
    <submittedName>
        <fullName evidence="2">Uncharacterized protein</fullName>
    </submittedName>
</protein>
<feature type="compositionally biased region" description="Basic and acidic residues" evidence="1">
    <location>
        <begin position="14"/>
        <end position="50"/>
    </location>
</feature>
<evidence type="ECO:0000256" key="1">
    <source>
        <dbReference type="SAM" id="MobiDB-lite"/>
    </source>
</evidence>